<evidence type="ECO:0000256" key="1">
    <source>
        <dbReference type="ARBA" id="ARBA00004236"/>
    </source>
</evidence>
<proteinExistence type="predicted"/>
<sequence>MIQKFFILFAASIYGFFLKKCVKSNAIIPREHICDFTFNPHSSIKPVLADGPNGQEDKDVWCVVHNPHLTDYIAMVCPKREKEVESGNYGELNIVPANCFTEHLYSPYDTEEKGKDMQILGLDPQTLSIQRTFNNFELRMLIIPGYYKNNKTIYCRCDNTKTEKKRSGGQGVHDHREVDYVGKVGIVKIVLNEGGKKNKRPPKGIDFTETNEFEETDDFIPNGNDRILDAKENDIIHFKFKPNQEPKIEGCENIINMKYGFLQKYVLSLRFPAVFLSTEQCSITIKRVTEAPPTGQTMKIVMKFQKTESIDGCDFTKPTGEGDYQHGFPLGDIQSKEKICSIHIKSRSNSSNGGKGEGSKIAAGIKCPYKLTPTYCFRHVLHEKNMKGVKDYQPFLMTDVLGTTDMEFYSNVKEGSYIIGLPTGIQKYSVVRCLCEYSGKTGIMELKIDSSSRWTFLSRTLMLLSLLMVLL</sequence>
<gene>
    <name evidence="10" type="primary">P47</name>
    <name evidence="10" type="ORF">PKNOH_S09544800</name>
</gene>
<evidence type="ECO:0000313" key="11">
    <source>
        <dbReference type="Proteomes" id="UP000195012"/>
    </source>
</evidence>
<dbReference type="EMBL" id="NETL01000023">
    <property type="protein sequence ID" value="OTN66383.1"/>
    <property type="molecule type" value="Genomic_DNA"/>
</dbReference>
<dbReference type="OrthoDB" id="392220at2759"/>
<dbReference type="GO" id="GO:0005886">
    <property type="term" value="C:plasma membrane"/>
    <property type="evidence" value="ECO:0007669"/>
    <property type="project" value="UniProtKB-SubCell"/>
</dbReference>
<dbReference type="GO" id="GO:0009986">
    <property type="term" value="C:cell surface"/>
    <property type="evidence" value="ECO:0007669"/>
    <property type="project" value="UniProtKB-SubCell"/>
</dbReference>
<dbReference type="InterPro" id="IPR010884">
    <property type="entry name" value="6_CYS_dom"/>
</dbReference>
<evidence type="ECO:0000256" key="5">
    <source>
        <dbReference type="ARBA" id="ARBA00023136"/>
    </source>
</evidence>
<dbReference type="SMART" id="SM00970">
    <property type="entry name" value="s48_45"/>
    <property type="match status" value="2"/>
</dbReference>
<accession>A0A1Y3DND3</accession>
<dbReference type="OMA" id="DFALNPH"/>
<dbReference type="Gene3D" id="2.60.40.2860">
    <property type="match status" value="2"/>
</dbReference>
<comment type="caution">
    <text evidence="10">The sequence shown here is derived from an EMBL/GenBank/DDBJ whole genome shotgun (WGS) entry which is preliminary data.</text>
</comment>
<protein>
    <submittedName>
        <fullName evidence="10">6-cysteine protein</fullName>
    </submittedName>
</protein>
<keyword evidence="4 8" id="KW-0732">Signal</keyword>
<name>A0A1Y3DND3_PLAKN</name>
<evidence type="ECO:0000256" key="8">
    <source>
        <dbReference type="SAM" id="SignalP"/>
    </source>
</evidence>
<dbReference type="AlphaFoldDB" id="A0A1Y3DND3"/>
<dbReference type="Pfam" id="PF07422">
    <property type="entry name" value="s48_45"/>
    <property type="match status" value="2"/>
</dbReference>
<dbReference type="VEuPathDB" id="PlasmoDB:PKNH_1254100"/>
<dbReference type="VEuPathDB" id="PlasmoDB:PKNOH_S09544800"/>
<dbReference type="PROSITE" id="PS51701">
    <property type="entry name" value="6_CYS"/>
    <property type="match status" value="2"/>
</dbReference>
<dbReference type="VEuPathDB" id="PlasmoDB:PKA1H_120058700"/>
<feature type="domain" description="6-Cys" evidence="9">
    <location>
        <begin position="309"/>
        <end position="453"/>
    </location>
</feature>
<evidence type="ECO:0000256" key="6">
    <source>
        <dbReference type="ARBA" id="ARBA00023157"/>
    </source>
</evidence>
<evidence type="ECO:0000256" key="3">
    <source>
        <dbReference type="ARBA" id="ARBA00022475"/>
    </source>
</evidence>
<evidence type="ECO:0000259" key="9">
    <source>
        <dbReference type="PROSITE" id="PS51701"/>
    </source>
</evidence>
<comment type="subcellular location">
    <subcellularLocation>
        <location evidence="1">Cell membrane</location>
    </subcellularLocation>
    <subcellularLocation>
        <location evidence="2">Cell surface</location>
    </subcellularLocation>
</comment>
<evidence type="ECO:0000256" key="2">
    <source>
        <dbReference type="ARBA" id="ARBA00004241"/>
    </source>
</evidence>
<evidence type="ECO:0000256" key="7">
    <source>
        <dbReference type="ARBA" id="ARBA00023180"/>
    </source>
</evidence>
<dbReference type="InterPro" id="IPR038160">
    <property type="entry name" value="6_CYS_dom_sf"/>
</dbReference>
<keyword evidence="3" id="KW-1003">Cell membrane</keyword>
<keyword evidence="6" id="KW-1015">Disulfide bond</keyword>
<keyword evidence="7" id="KW-0325">Glycoprotein</keyword>
<evidence type="ECO:0000256" key="4">
    <source>
        <dbReference type="ARBA" id="ARBA00022729"/>
    </source>
</evidence>
<feature type="signal peptide" evidence="8">
    <location>
        <begin position="1"/>
        <end position="15"/>
    </location>
</feature>
<dbReference type="eggNOG" id="ENOG502TMWJ">
    <property type="taxonomic scope" value="Eukaryota"/>
</dbReference>
<keyword evidence="5" id="KW-0472">Membrane</keyword>
<organism evidence="10 11">
    <name type="scientific">Plasmodium knowlesi</name>
    <dbReference type="NCBI Taxonomy" id="5850"/>
    <lineage>
        <taxon>Eukaryota</taxon>
        <taxon>Sar</taxon>
        <taxon>Alveolata</taxon>
        <taxon>Apicomplexa</taxon>
        <taxon>Aconoidasida</taxon>
        <taxon>Haemosporida</taxon>
        <taxon>Plasmodiidae</taxon>
        <taxon>Plasmodium</taxon>
        <taxon>Plasmodium (Plasmodium)</taxon>
    </lineage>
</organism>
<reference evidence="10 11" key="1">
    <citation type="submission" date="2017-05" db="EMBL/GenBank/DDBJ databases">
        <title>PacBio assembly of a Plasmodium knowlesi genome sequence with Hi-C correction and manual annotation of the SICAvar gene family.</title>
        <authorList>
            <person name="Lapp S.A."/>
            <person name="Geraldo J.A."/>
            <person name="Chien J.-T."/>
            <person name="Ay F."/>
            <person name="Pakala S.B."/>
            <person name="Batugedara G."/>
            <person name="Humphrey J.C."/>
            <person name="Debarry J.D."/>
            <person name="Le Roch K.G."/>
            <person name="Galinski M.R."/>
            <person name="Kissinger J.C."/>
        </authorList>
    </citation>
    <scope>NUCLEOTIDE SEQUENCE [LARGE SCALE GENOMIC DNA]</scope>
    <source>
        <strain evidence="11">Malayan Strain Pk1 (A+)</strain>
    </source>
</reference>
<evidence type="ECO:0000313" key="10">
    <source>
        <dbReference type="EMBL" id="OTN66383.1"/>
    </source>
</evidence>
<feature type="chain" id="PRO_5011988489" evidence="8">
    <location>
        <begin position="16"/>
        <end position="471"/>
    </location>
</feature>
<feature type="domain" description="6-Cys" evidence="9">
    <location>
        <begin position="30"/>
        <end position="194"/>
    </location>
</feature>
<dbReference type="Proteomes" id="UP000195012">
    <property type="component" value="Unassembled WGS sequence"/>
</dbReference>